<keyword evidence="3" id="KW-0813">Transport</keyword>
<sequence length="627" mass="68710">MNVLSIENLTVEFRTAEGPVRAVKDVSFAVPQRKTVALVGESGSGKTVISQTIMGLLPTNAAVTGGRVLLCDPRDGSAPIDIAALDRKGPQMRHLRGNRVAIIFQEPMTSLSPLHTIGDQIGEAAQLHRNVGAAEARELTVEMLRLVQFPDPASAVDAYPFELSGGLRQRAMIAMAMICKPALLIADEPTTALDVTIQAEILKLIKDVQSELEMSVLMITHDFGVVANMADDVVVIYHGEIMEQGTAPQLFGNPQHPYLKALLNAVPGFHMDKDERLQPIRPIILPAEALTGNRVDCTVKPGQPLVKVTGARKEFSLRKGGLFSSHSRSILALDDINLTIRRGECLGLVGESGSGKTTVARAILRAIELDSGTVAYDRGEGLQDICSLDKPALMDFRRRVQLIFQDPFSSLNPRMTVNDILTEPLQIHRIGTPEEQAERARTLMRLVGLDPRFLRRYPHSFSGGQRQRIGIARALALNPEFLLCDEPTSALDVSVQAQILNLLQDLKRDLNLTYLFVSHNLAVVDYIADRIAVMCRGRVVEVGETRQVVANPLHPYTKALLSAVPEPDLNAPLDFEALNRSRASDPTAWPEPYRLCPQDRPLLVEMEPDHFVCAPALHGKQYAPSAA</sequence>
<dbReference type="CDD" id="cd03257">
    <property type="entry name" value="ABC_NikE_OppD_transporters"/>
    <property type="match status" value="2"/>
</dbReference>
<dbReference type="PROSITE" id="PS50893">
    <property type="entry name" value="ABC_TRANSPORTER_2"/>
    <property type="match status" value="2"/>
</dbReference>
<feature type="domain" description="ABC transporter" evidence="6">
    <location>
        <begin position="4"/>
        <end position="263"/>
    </location>
</feature>
<keyword evidence="5 7" id="KW-0067">ATP-binding</keyword>
<dbReference type="NCBIfam" id="NF008453">
    <property type="entry name" value="PRK11308.1"/>
    <property type="match status" value="2"/>
</dbReference>
<evidence type="ECO:0000256" key="2">
    <source>
        <dbReference type="ARBA" id="ARBA00005417"/>
    </source>
</evidence>
<dbReference type="SMART" id="SM00382">
    <property type="entry name" value="AAA"/>
    <property type="match status" value="2"/>
</dbReference>
<evidence type="ECO:0000256" key="5">
    <source>
        <dbReference type="ARBA" id="ARBA00022840"/>
    </source>
</evidence>
<dbReference type="PANTHER" id="PTHR43776:SF7">
    <property type="entry name" value="D,D-DIPEPTIDE TRANSPORT ATP-BINDING PROTEIN DDPF-RELATED"/>
    <property type="match status" value="1"/>
</dbReference>
<organism evidence="7 8">
    <name type="scientific">Roseibium aestuarii</name>
    <dbReference type="NCBI Taxonomy" id="2600299"/>
    <lineage>
        <taxon>Bacteria</taxon>
        <taxon>Pseudomonadati</taxon>
        <taxon>Pseudomonadota</taxon>
        <taxon>Alphaproteobacteria</taxon>
        <taxon>Hyphomicrobiales</taxon>
        <taxon>Stappiaceae</taxon>
        <taxon>Roseibium</taxon>
    </lineage>
</organism>
<comment type="similarity">
    <text evidence="2">Belongs to the ABC transporter superfamily.</text>
</comment>
<evidence type="ECO:0000256" key="3">
    <source>
        <dbReference type="ARBA" id="ARBA00022448"/>
    </source>
</evidence>
<dbReference type="SUPFAM" id="SSF52540">
    <property type="entry name" value="P-loop containing nucleoside triphosphate hydrolases"/>
    <property type="match status" value="2"/>
</dbReference>
<accession>A0ABW4JRV7</accession>
<keyword evidence="8" id="KW-1185">Reference proteome</keyword>
<dbReference type="InterPro" id="IPR027417">
    <property type="entry name" value="P-loop_NTPase"/>
</dbReference>
<dbReference type="InterPro" id="IPR050319">
    <property type="entry name" value="ABC_transp_ATP-bind"/>
</dbReference>
<dbReference type="Pfam" id="PF08352">
    <property type="entry name" value="oligo_HPY"/>
    <property type="match status" value="2"/>
</dbReference>
<dbReference type="InterPro" id="IPR017871">
    <property type="entry name" value="ABC_transporter-like_CS"/>
</dbReference>
<name>A0ABW4JRV7_9HYPH</name>
<reference evidence="8" key="1">
    <citation type="journal article" date="2019" name="Int. J. Syst. Evol. Microbiol.">
        <title>The Global Catalogue of Microorganisms (GCM) 10K type strain sequencing project: providing services to taxonomists for standard genome sequencing and annotation.</title>
        <authorList>
            <consortium name="The Broad Institute Genomics Platform"/>
            <consortium name="The Broad Institute Genome Sequencing Center for Infectious Disease"/>
            <person name="Wu L."/>
            <person name="Ma J."/>
        </authorList>
    </citation>
    <scope>NUCLEOTIDE SEQUENCE [LARGE SCALE GENOMIC DNA]</scope>
    <source>
        <strain evidence="8">JCM 3369</strain>
    </source>
</reference>
<dbReference type="RefSeq" id="WP_149891376.1">
    <property type="nucleotide sequence ID" value="NZ_JBHUFA010000001.1"/>
</dbReference>
<evidence type="ECO:0000256" key="4">
    <source>
        <dbReference type="ARBA" id="ARBA00022741"/>
    </source>
</evidence>
<feature type="domain" description="ABC transporter" evidence="6">
    <location>
        <begin position="317"/>
        <end position="561"/>
    </location>
</feature>
<dbReference type="Gene3D" id="3.40.50.300">
    <property type="entry name" value="P-loop containing nucleotide triphosphate hydrolases"/>
    <property type="match status" value="2"/>
</dbReference>
<dbReference type="Pfam" id="PF00005">
    <property type="entry name" value="ABC_tran"/>
    <property type="match status" value="2"/>
</dbReference>
<protein>
    <submittedName>
        <fullName evidence="7">Dipeptide ABC transporter ATP-binding protein</fullName>
    </submittedName>
</protein>
<dbReference type="PANTHER" id="PTHR43776">
    <property type="entry name" value="TRANSPORT ATP-BINDING PROTEIN"/>
    <property type="match status" value="1"/>
</dbReference>
<dbReference type="EMBL" id="JBHUFA010000001">
    <property type="protein sequence ID" value="MFD1694809.1"/>
    <property type="molecule type" value="Genomic_DNA"/>
</dbReference>
<dbReference type="InterPro" id="IPR003439">
    <property type="entry name" value="ABC_transporter-like_ATP-bd"/>
</dbReference>
<dbReference type="PROSITE" id="PS00211">
    <property type="entry name" value="ABC_TRANSPORTER_1"/>
    <property type="match status" value="1"/>
</dbReference>
<evidence type="ECO:0000313" key="7">
    <source>
        <dbReference type="EMBL" id="MFD1694809.1"/>
    </source>
</evidence>
<dbReference type="GO" id="GO:0005524">
    <property type="term" value="F:ATP binding"/>
    <property type="evidence" value="ECO:0007669"/>
    <property type="project" value="UniProtKB-KW"/>
</dbReference>
<dbReference type="InterPro" id="IPR013563">
    <property type="entry name" value="Oligopep_ABC_C"/>
</dbReference>
<comment type="caution">
    <text evidence="7">The sequence shown here is derived from an EMBL/GenBank/DDBJ whole genome shotgun (WGS) entry which is preliminary data.</text>
</comment>
<keyword evidence="4" id="KW-0547">Nucleotide-binding</keyword>
<evidence type="ECO:0000256" key="1">
    <source>
        <dbReference type="ARBA" id="ARBA00004417"/>
    </source>
</evidence>
<proteinExistence type="inferred from homology"/>
<comment type="subcellular location">
    <subcellularLocation>
        <location evidence="1">Cell inner membrane</location>
        <topology evidence="1">Peripheral membrane protein</topology>
    </subcellularLocation>
</comment>
<gene>
    <name evidence="7" type="ORF">ACFSC7_04720</name>
</gene>
<dbReference type="Proteomes" id="UP001597327">
    <property type="component" value="Unassembled WGS sequence"/>
</dbReference>
<dbReference type="InterPro" id="IPR003593">
    <property type="entry name" value="AAA+_ATPase"/>
</dbReference>
<evidence type="ECO:0000259" key="6">
    <source>
        <dbReference type="PROSITE" id="PS50893"/>
    </source>
</evidence>
<evidence type="ECO:0000313" key="8">
    <source>
        <dbReference type="Proteomes" id="UP001597327"/>
    </source>
</evidence>